<dbReference type="PROSITE" id="PS00134">
    <property type="entry name" value="TRYPSIN_HIS"/>
    <property type="match status" value="1"/>
</dbReference>
<evidence type="ECO:0000313" key="10">
    <source>
        <dbReference type="EMBL" id="CAG9772437.1"/>
    </source>
</evidence>
<dbReference type="GO" id="GO:0006508">
    <property type="term" value="P:proteolysis"/>
    <property type="evidence" value="ECO:0007669"/>
    <property type="project" value="UniProtKB-KW"/>
</dbReference>
<dbReference type="InterPro" id="IPR001314">
    <property type="entry name" value="Peptidase_S1A"/>
</dbReference>
<keyword evidence="8" id="KW-0732">Signal</keyword>
<dbReference type="InterPro" id="IPR050430">
    <property type="entry name" value="Peptidase_S1"/>
</dbReference>
<dbReference type="PANTHER" id="PTHR24276">
    <property type="entry name" value="POLYSERASE-RELATED"/>
    <property type="match status" value="1"/>
</dbReference>
<dbReference type="InterPro" id="IPR001254">
    <property type="entry name" value="Trypsin_dom"/>
</dbReference>
<protein>
    <recommendedName>
        <fullName evidence="9">Peptidase S1 domain-containing protein</fullName>
    </recommendedName>
</protein>
<dbReference type="PRINTS" id="PR00722">
    <property type="entry name" value="CHYMOTRYPSIN"/>
</dbReference>
<dbReference type="AlphaFoldDB" id="A0A9N9MYB1"/>
<name>A0A9N9MYB1_9CUCU</name>
<evidence type="ECO:0000256" key="4">
    <source>
        <dbReference type="ARBA" id="ARBA00022801"/>
    </source>
</evidence>
<evidence type="ECO:0000313" key="11">
    <source>
        <dbReference type="Proteomes" id="UP001152799"/>
    </source>
</evidence>
<evidence type="ECO:0000256" key="5">
    <source>
        <dbReference type="ARBA" id="ARBA00022825"/>
    </source>
</evidence>
<keyword evidence="6" id="KW-1015">Disulfide bond</keyword>
<keyword evidence="11" id="KW-1185">Reference proteome</keyword>
<feature type="chain" id="PRO_5040333688" description="Peptidase S1 domain-containing protein" evidence="8">
    <location>
        <begin position="19"/>
        <end position="293"/>
    </location>
</feature>
<dbReference type="CDD" id="cd00190">
    <property type="entry name" value="Tryp_SPc"/>
    <property type="match status" value="1"/>
</dbReference>
<dbReference type="EMBL" id="OU892284">
    <property type="protein sequence ID" value="CAG9772437.1"/>
    <property type="molecule type" value="Genomic_DNA"/>
</dbReference>
<evidence type="ECO:0000256" key="8">
    <source>
        <dbReference type="SAM" id="SignalP"/>
    </source>
</evidence>
<dbReference type="Proteomes" id="UP001152799">
    <property type="component" value="Chromosome 8"/>
</dbReference>
<dbReference type="GO" id="GO:0004252">
    <property type="term" value="F:serine-type endopeptidase activity"/>
    <property type="evidence" value="ECO:0007669"/>
    <property type="project" value="InterPro"/>
</dbReference>
<dbReference type="InterPro" id="IPR018114">
    <property type="entry name" value="TRYPSIN_HIS"/>
</dbReference>
<dbReference type="SMART" id="SM00020">
    <property type="entry name" value="Tryp_SPc"/>
    <property type="match status" value="1"/>
</dbReference>
<comment type="similarity">
    <text evidence="2">Belongs to the peptidase S1 family.</text>
</comment>
<reference evidence="10" key="1">
    <citation type="submission" date="2022-01" db="EMBL/GenBank/DDBJ databases">
        <authorList>
            <person name="King R."/>
        </authorList>
    </citation>
    <scope>NUCLEOTIDE SEQUENCE</scope>
</reference>
<dbReference type="Gene3D" id="2.40.10.10">
    <property type="entry name" value="Trypsin-like serine proteases"/>
    <property type="match status" value="2"/>
</dbReference>
<dbReference type="GO" id="GO:0005576">
    <property type="term" value="C:extracellular region"/>
    <property type="evidence" value="ECO:0007669"/>
    <property type="project" value="UniProtKB-SubCell"/>
</dbReference>
<dbReference type="InterPro" id="IPR033116">
    <property type="entry name" value="TRYPSIN_SER"/>
</dbReference>
<dbReference type="PROSITE" id="PS50240">
    <property type="entry name" value="TRYPSIN_DOM"/>
    <property type="match status" value="1"/>
</dbReference>
<feature type="signal peptide" evidence="8">
    <location>
        <begin position="1"/>
        <end position="18"/>
    </location>
</feature>
<dbReference type="FunFam" id="2.40.10.10:FF:000036">
    <property type="entry name" value="Trypsin beta"/>
    <property type="match status" value="1"/>
</dbReference>
<sequence length="293" mass="31838">MSLLWIIAGLLLIQSIFAFNNATKKSIEEIIKNAKPGHMELDPRYGHIFDTSFFQNYDSSRIAGGGWESEPHSRPYQVGLYVPTPTGTSFCGGSLIGPSTVLTAAHCVMNLNDQPIIIYIGAHNMPPLSTENAIQRQSTEVLMHPDWNALTIQNDIALIYLSENVSESDRVKYIPLPTNTTNIYVGREALVSGWGLPGDGHTSGSSVLREVTSKIISSVACRLAYMGAVQRTHICMSGEERRSTCRGDSGGALVIDGQVVGVVSFGTAAGCEVGWPPAFARVTSYVDWIRENM</sequence>
<keyword evidence="5 7" id="KW-0720">Serine protease</keyword>
<keyword evidence="3 7" id="KW-0645">Protease</keyword>
<evidence type="ECO:0000259" key="9">
    <source>
        <dbReference type="PROSITE" id="PS50240"/>
    </source>
</evidence>
<dbReference type="PANTHER" id="PTHR24276:SF98">
    <property type="entry name" value="FI18310P1-RELATED"/>
    <property type="match status" value="1"/>
</dbReference>
<proteinExistence type="inferred from homology"/>
<dbReference type="InterPro" id="IPR009003">
    <property type="entry name" value="Peptidase_S1_PA"/>
</dbReference>
<gene>
    <name evidence="10" type="ORF">CEUTPL_LOCUS12849</name>
</gene>
<evidence type="ECO:0000256" key="7">
    <source>
        <dbReference type="RuleBase" id="RU363034"/>
    </source>
</evidence>
<comment type="subcellular location">
    <subcellularLocation>
        <location evidence="1">Secreted</location>
        <location evidence="1">Extracellular space</location>
    </subcellularLocation>
</comment>
<evidence type="ECO:0000256" key="6">
    <source>
        <dbReference type="ARBA" id="ARBA00023157"/>
    </source>
</evidence>
<evidence type="ECO:0000256" key="3">
    <source>
        <dbReference type="ARBA" id="ARBA00022670"/>
    </source>
</evidence>
<dbReference type="InterPro" id="IPR043504">
    <property type="entry name" value="Peptidase_S1_PA_chymotrypsin"/>
</dbReference>
<organism evidence="10 11">
    <name type="scientific">Ceutorhynchus assimilis</name>
    <name type="common">cabbage seed weevil</name>
    <dbReference type="NCBI Taxonomy" id="467358"/>
    <lineage>
        <taxon>Eukaryota</taxon>
        <taxon>Metazoa</taxon>
        <taxon>Ecdysozoa</taxon>
        <taxon>Arthropoda</taxon>
        <taxon>Hexapoda</taxon>
        <taxon>Insecta</taxon>
        <taxon>Pterygota</taxon>
        <taxon>Neoptera</taxon>
        <taxon>Endopterygota</taxon>
        <taxon>Coleoptera</taxon>
        <taxon>Polyphaga</taxon>
        <taxon>Cucujiformia</taxon>
        <taxon>Curculionidae</taxon>
        <taxon>Ceutorhynchinae</taxon>
        <taxon>Ceutorhynchus</taxon>
    </lineage>
</organism>
<dbReference type="PROSITE" id="PS00135">
    <property type="entry name" value="TRYPSIN_SER"/>
    <property type="match status" value="1"/>
</dbReference>
<dbReference type="OrthoDB" id="5565075at2759"/>
<evidence type="ECO:0000256" key="2">
    <source>
        <dbReference type="ARBA" id="ARBA00007664"/>
    </source>
</evidence>
<accession>A0A9N9MYB1</accession>
<dbReference type="SUPFAM" id="SSF50494">
    <property type="entry name" value="Trypsin-like serine proteases"/>
    <property type="match status" value="1"/>
</dbReference>
<dbReference type="Pfam" id="PF00089">
    <property type="entry name" value="Trypsin"/>
    <property type="match status" value="1"/>
</dbReference>
<keyword evidence="4 7" id="KW-0378">Hydrolase</keyword>
<evidence type="ECO:0000256" key="1">
    <source>
        <dbReference type="ARBA" id="ARBA00004239"/>
    </source>
</evidence>
<feature type="domain" description="Peptidase S1" evidence="9">
    <location>
        <begin position="62"/>
        <end position="293"/>
    </location>
</feature>